<dbReference type="InterPro" id="IPR006151">
    <property type="entry name" value="Shikm_DH/Glu-tRNA_Rdtase"/>
</dbReference>
<name>A0A1J5QXD6_9ZZZZ</name>
<dbReference type="UniPathway" id="UPA00053">
    <property type="reaction ID" value="UER00087"/>
</dbReference>
<dbReference type="InterPro" id="IPR036291">
    <property type="entry name" value="NAD(P)-bd_dom_sf"/>
</dbReference>
<feature type="domain" description="SDH C-terminal" evidence="8">
    <location>
        <begin position="236"/>
        <end position="261"/>
    </location>
</feature>
<dbReference type="NCBIfam" id="TIGR00507">
    <property type="entry name" value="aroE"/>
    <property type="match status" value="1"/>
</dbReference>
<dbReference type="InterPro" id="IPR011342">
    <property type="entry name" value="Shikimate_DH"/>
</dbReference>
<dbReference type="NCBIfam" id="NF001310">
    <property type="entry name" value="PRK00258.1-2"/>
    <property type="match status" value="1"/>
</dbReference>
<dbReference type="HAMAP" id="MF_00222">
    <property type="entry name" value="Shikimate_DH_AroE"/>
    <property type="match status" value="1"/>
</dbReference>
<keyword evidence="4 9" id="KW-0560">Oxidoreductase</keyword>
<dbReference type="Gene3D" id="3.40.50.720">
    <property type="entry name" value="NAD(P)-binding Rossmann-like Domain"/>
    <property type="match status" value="1"/>
</dbReference>
<dbReference type="InterPro" id="IPR046346">
    <property type="entry name" value="Aminoacid_DH-like_N_sf"/>
</dbReference>
<evidence type="ECO:0000259" key="8">
    <source>
        <dbReference type="Pfam" id="PF18317"/>
    </source>
</evidence>
<dbReference type="PANTHER" id="PTHR21089:SF1">
    <property type="entry name" value="BIFUNCTIONAL 3-DEHYDROQUINATE DEHYDRATASE_SHIKIMATE DEHYDROGENASE, CHLOROPLASTIC"/>
    <property type="match status" value="1"/>
</dbReference>
<dbReference type="SUPFAM" id="SSF51735">
    <property type="entry name" value="NAD(P)-binding Rossmann-fold domains"/>
    <property type="match status" value="1"/>
</dbReference>
<evidence type="ECO:0000256" key="1">
    <source>
        <dbReference type="ARBA" id="ARBA00012962"/>
    </source>
</evidence>
<feature type="domain" description="Quinate/shikimate 5-dehydrogenase/glutamyl-tRNA reductase" evidence="6">
    <location>
        <begin position="118"/>
        <end position="190"/>
    </location>
</feature>
<evidence type="ECO:0000259" key="7">
    <source>
        <dbReference type="Pfam" id="PF08501"/>
    </source>
</evidence>
<comment type="caution">
    <text evidence="9">The sequence shown here is derived from an EMBL/GenBank/DDBJ whole genome shotgun (WGS) entry which is preliminary data.</text>
</comment>
<dbReference type="Pfam" id="PF08501">
    <property type="entry name" value="Shikimate_dh_N"/>
    <property type="match status" value="1"/>
</dbReference>
<dbReference type="Gene3D" id="3.40.50.10860">
    <property type="entry name" value="Leucine Dehydrogenase, chain A, domain 1"/>
    <property type="match status" value="1"/>
</dbReference>
<dbReference type="GO" id="GO:0008652">
    <property type="term" value="P:amino acid biosynthetic process"/>
    <property type="evidence" value="ECO:0007669"/>
    <property type="project" value="UniProtKB-KW"/>
</dbReference>
<dbReference type="CDD" id="cd01065">
    <property type="entry name" value="NAD_bind_Shikimate_DH"/>
    <property type="match status" value="1"/>
</dbReference>
<dbReference type="AlphaFoldDB" id="A0A1J5QXD6"/>
<dbReference type="InterPro" id="IPR041121">
    <property type="entry name" value="SDH_C"/>
</dbReference>
<dbReference type="FunFam" id="3.40.50.10860:FF:000006">
    <property type="entry name" value="Shikimate dehydrogenase (NADP(+))"/>
    <property type="match status" value="1"/>
</dbReference>
<evidence type="ECO:0000256" key="2">
    <source>
        <dbReference type="ARBA" id="ARBA00022605"/>
    </source>
</evidence>
<dbReference type="GO" id="GO:0009073">
    <property type="term" value="P:aromatic amino acid family biosynthetic process"/>
    <property type="evidence" value="ECO:0007669"/>
    <property type="project" value="UniProtKB-KW"/>
</dbReference>
<dbReference type="GO" id="GO:0019632">
    <property type="term" value="P:shikimate metabolic process"/>
    <property type="evidence" value="ECO:0007669"/>
    <property type="project" value="InterPro"/>
</dbReference>
<dbReference type="InterPro" id="IPR013708">
    <property type="entry name" value="Shikimate_DH-bd_N"/>
</dbReference>
<dbReference type="EC" id="1.1.1.25" evidence="1"/>
<accession>A0A1J5QXD6</accession>
<dbReference type="GO" id="GO:0009423">
    <property type="term" value="P:chorismate biosynthetic process"/>
    <property type="evidence" value="ECO:0007669"/>
    <property type="project" value="UniProtKB-UniPathway"/>
</dbReference>
<keyword evidence="2" id="KW-0028">Amino-acid biosynthesis</keyword>
<evidence type="ECO:0000256" key="4">
    <source>
        <dbReference type="ARBA" id="ARBA00023002"/>
    </source>
</evidence>
<keyword evidence="3" id="KW-0521">NADP</keyword>
<proteinExistence type="inferred from homology"/>
<organism evidence="9">
    <name type="scientific">mine drainage metagenome</name>
    <dbReference type="NCBI Taxonomy" id="410659"/>
    <lineage>
        <taxon>unclassified sequences</taxon>
        <taxon>metagenomes</taxon>
        <taxon>ecological metagenomes</taxon>
    </lineage>
</organism>
<evidence type="ECO:0000256" key="5">
    <source>
        <dbReference type="ARBA" id="ARBA00023141"/>
    </source>
</evidence>
<dbReference type="Pfam" id="PF01488">
    <property type="entry name" value="Shikimate_DH"/>
    <property type="match status" value="1"/>
</dbReference>
<evidence type="ECO:0000256" key="3">
    <source>
        <dbReference type="ARBA" id="ARBA00022857"/>
    </source>
</evidence>
<sequence>MTDRYAVIGNPVEHSKSPQIHAEFARQTGQDLVYERILASIGGFEDSLDRFRAEGGRGVNVTVPFKEDAYLYATRRTQRAELARAVNTLHFLADGSVLGDTTDGVGLVRDIVGNLGVALRGRRILLMGAGGAARGVIGPVLEEFPAALAVANRSVDRALVLRETFPGIAASGYDDLHGQCFDVVINATSGSLNNELPPLPDTVFASGALAYDMMYGRETPFMRFAREHGAQVVADGLGMLVEQAAESFFVWRGVRPETAPVLSGLRAA</sequence>
<dbReference type="GO" id="GO:0004764">
    <property type="term" value="F:shikimate 3-dehydrogenase (NADP+) activity"/>
    <property type="evidence" value="ECO:0007669"/>
    <property type="project" value="UniProtKB-EC"/>
</dbReference>
<keyword evidence="5" id="KW-0057">Aromatic amino acid biosynthesis</keyword>
<protein>
    <recommendedName>
        <fullName evidence="1">shikimate dehydrogenase (NADP(+))</fullName>
        <ecNumber evidence="1">1.1.1.25</ecNumber>
    </recommendedName>
</protein>
<dbReference type="SUPFAM" id="SSF53223">
    <property type="entry name" value="Aminoacid dehydrogenase-like, N-terminal domain"/>
    <property type="match status" value="1"/>
</dbReference>
<feature type="domain" description="Shikimate dehydrogenase substrate binding N-terminal" evidence="7">
    <location>
        <begin position="7"/>
        <end position="89"/>
    </location>
</feature>
<evidence type="ECO:0000259" key="6">
    <source>
        <dbReference type="Pfam" id="PF01488"/>
    </source>
</evidence>
<dbReference type="EMBL" id="MLJW01000381">
    <property type="protein sequence ID" value="OIQ88240.1"/>
    <property type="molecule type" value="Genomic_DNA"/>
</dbReference>
<dbReference type="PANTHER" id="PTHR21089">
    <property type="entry name" value="SHIKIMATE DEHYDROGENASE"/>
    <property type="match status" value="1"/>
</dbReference>
<dbReference type="GO" id="GO:0005829">
    <property type="term" value="C:cytosol"/>
    <property type="evidence" value="ECO:0007669"/>
    <property type="project" value="TreeGrafter"/>
</dbReference>
<reference evidence="9" key="1">
    <citation type="submission" date="2016-10" db="EMBL/GenBank/DDBJ databases">
        <title>Sequence of Gallionella enrichment culture.</title>
        <authorList>
            <person name="Poehlein A."/>
            <person name="Muehling M."/>
            <person name="Daniel R."/>
        </authorList>
    </citation>
    <scope>NUCLEOTIDE SEQUENCE</scope>
</reference>
<evidence type="ECO:0000313" key="9">
    <source>
        <dbReference type="EMBL" id="OIQ88240.1"/>
    </source>
</evidence>
<gene>
    <name evidence="9" type="primary">aroE_9</name>
    <name evidence="9" type="ORF">GALL_298920</name>
</gene>
<dbReference type="InterPro" id="IPR022893">
    <property type="entry name" value="Shikimate_DH_fam"/>
</dbReference>
<dbReference type="Pfam" id="PF18317">
    <property type="entry name" value="SDH_C"/>
    <property type="match status" value="1"/>
</dbReference>
<dbReference type="GO" id="GO:0050661">
    <property type="term" value="F:NADP binding"/>
    <property type="evidence" value="ECO:0007669"/>
    <property type="project" value="InterPro"/>
</dbReference>